<name>A0A919YL51_9BACL</name>
<comment type="subcellular location">
    <subcellularLocation>
        <location evidence="1">Cell membrane</location>
        <topology evidence="1">Multi-pass membrane protein</topology>
    </subcellularLocation>
</comment>
<evidence type="ECO:0000256" key="3">
    <source>
        <dbReference type="ARBA" id="ARBA00022692"/>
    </source>
</evidence>
<dbReference type="PANTHER" id="PTHR30572:SF4">
    <property type="entry name" value="ABC TRANSPORTER PERMEASE YTRF"/>
    <property type="match status" value="1"/>
</dbReference>
<dbReference type="PANTHER" id="PTHR30572">
    <property type="entry name" value="MEMBRANE COMPONENT OF TRANSPORTER-RELATED"/>
    <property type="match status" value="1"/>
</dbReference>
<accession>A0A919YL51</accession>
<dbReference type="Proteomes" id="UP000683139">
    <property type="component" value="Unassembled WGS sequence"/>
</dbReference>
<evidence type="ECO:0000313" key="10">
    <source>
        <dbReference type="EMBL" id="GIP16427.1"/>
    </source>
</evidence>
<keyword evidence="2" id="KW-1003">Cell membrane</keyword>
<feature type="transmembrane region" description="Helical" evidence="7">
    <location>
        <begin position="336"/>
        <end position="357"/>
    </location>
</feature>
<keyword evidence="5 7" id="KW-0472">Membrane</keyword>
<dbReference type="AlphaFoldDB" id="A0A919YL51"/>
<sequence length="373" mass="43291">MWNRMYFHFLTSLSLIRANKLLACFTAISYFIGILMPIFVVSIMAHDEKQTKAAFMKHSEQIIQIQGTQFDLEDLKQKEKARVILFEQLNADSAVQDVFHKTETFGVLAYGTYMRYLQYLYVDESFNQNYNQFVQEGRWFNPLRKDECIVGTELSQKLWRTAGVYDQLFINNKQCSIIGTTAIFPNRVVMLHHSDEDWRGFSTFYVKVNEGQSVEQVTTSLKQLNPSLELQRMDYINKEYLAGQRTNHSLLLLITLSIFVYAIINISNVIKFMLDERRSRYGIQIAMGSTKKTIILEFFIELLLITSVSLIAVLGILYFNEHLIEKYIISIRIDGWFVAATFLTNVMICGLLSTLYLKKILSNDVVSLIRGDR</sequence>
<reference evidence="10" key="1">
    <citation type="submission" date="2021-03" db="EMBL/GenBank/DDBJ databases">
        <title>Antimicrobial resistance genes in bacteria isolated from Japanese honey, and their potential for conferring macrolide and lincosamide resistance in the American foulbrood pathogen Paenibacillus larvae.</title>
        <authorList>
            <person name="Okamoto M."/>
            <person name="Kumagai M."/>
            <person name="Kanamori H."/>
            <person name="Takamatsu D."/>
        </authorList>
    </citation>
    <scope>NUCLEOTIDE SEQUENCE</scope>
    <source>
        <strain evidence="10">J40TS1</strain>
    </source>
</reference>
<dbReference type="EMBL" id="BOSE01000003">
    <property type="protein sequence ID" value="GIP16427.1"/>
    <property type="molecule type" value="Genomic_DNA"/>
</dbReference>
<dbReference type="GO" id="GO:0022857">
    <property type="term" value="F:transmembrane transporter activity"/>
    <property type="evidence" value="ECO:0007669"/>
    <property type="project" value="TreeGrafter"/>
</dbReference>
<proteinExistence type="inferred from homology"/>
<evidence type="ECO:0000256" key="2">
    <source>
        <dbReference type="ARBA" id="ARBA00022475"/>
    </source>
</evidence>
<protein>
    <recommendedName>
        <fullName evidence="12">ABC transporter permease</fullName>
    </recommendedName>
</protein>
<dbReference type="Pfam" id="PF02687">
    <property type="entry name" value="FtsX"/>
    <property type="match status" value="1"/>
</dbReference>
<evidence type="ECO:0000259" key="8">
    <source>
        <dbReference type="Pfam" id="PF02687"/>
    </source>
</evidence>
<evidence type="ECO:0000256" key="6">
    <source>
        <dbReference type="ARBA" id="ARBA00038076"/>
    </source>
</evidence>
<comment type="similarity">
    <text evidence="6">Belongs to the ABC-4 integral membrane protein family.</text>
</comment>
<dbReference type="GO" id="GO:0005886">
    <property type="term" value="C:plasma membrane"/>
    <property type="evidence" value="ECO:0007669"/>
    <property type="project" value="UniProtKB-SubCell"/>
</dbReference>
<dbReference type="InterPro" id="IPR003838">
    <property type="entry name" value="ABC3_permease_C"/>
</dbReference>
<dbReference type="InterPro" id="IPR025857">
    <property type="entry name" value="MacB_PCD"/>
</dbReference>
<feature type="domain" description="ABC3 transporter permease C-terminal" evidence="8">
    <location>
        <begin position="254"/>
        <end position="362"/>
    </location>
</feature>
<evidence type="ECO:0000256" key="1">
    <source>
        <dbReference type="ARBA" id="ARBA00004651"/>
    </source>
</evidence>
<keyword evidence="4 7" id="KW-1133">Transmembrane helix</keyword>
<keyword evidence="3 7" id="KW-0812">Transmembrane</keyword>
<dbReference type="RefSeq" id="WP_213514679.1">
    <property type="nucleotide sequence ID" value="NZ_BOSE01000003.1"/>
</dbReference>
<keyword evidence="11" id="KW-1185">Reference proteome</keyword>
<evidence type="ECO:0000259" key="9">
    <source>
        <dbReference type="Pfam" id="PF12704"/>
    </source>
</evidence>
<evidence type="ECO:0000256" key="7">
    <source>
        <dbReference type="SAM" id="Phobius"/>
    </source>
</evidence>
<feature type="transmembrane region" description="Helical" evidence="7">
    <location>
        <begin position="294"/>
        <end position="316"/>
    </location>
</feature>
<feature type="transmembrane region" description="Helical" evidence="7">
    <location>
        <begin position="250"/>
        <end position="274"/>
    </location>
</feature>
<evidence type="ECO:0000256" key="5">
    <source>
        <dbReference type="ARBA" id="ARBA00023136"/>
    </source>
</evidence>
<feature type="domain" description="MacB-like periplasmic core" evidence="9">
    <location>
        <begin position="26"/>
        <end position="223"/>
    </location>
</feature>
<dbReference type="Pfam" id="PF12704">
    <property type="entry name" value="MacB_PCD"/>
    <property type="match status" value="1"/>
</dbReference>
<dbReference type="InterPro" id="IPR050250">
    <property type="entry name" value="Macrolide_Exporter_MacB"/>
</dbReference>
<evidence type="ECO:0000313" key="11">
    <source>
        <dbReference type="Proteomes" id="UP000683139"/>
    </source>
</evidence>
<comment type="caution">
    <text evidence="10">The sequence shown here is derived from an EMBL/GenBank/DDBJ whole genome shotgun (WGS) entry which is preliminary data.</text>
</comment>
<organism evidence="10 11">
    <name type="scientific">Paenibacillus montaniterrae</name>
    <dbReference type="NCBI Taxonomy" id="429341"/>
    <lineage>
        <taxon>Bacteria</taxon>
        <taxon>Bacillati</taxon>
        <taxon>Bacillota</taxon>
        <taxon>Bacilli</taxon>
        <taxon>Bacillales</taxon>
        <taxon>Paenibacillaceae</taxon>
        <taxon>Paenibacillus</taxon>
    </lineage>
</organism>
<evidence type="ECO:0008006" key="12">
    <source>
        <dbReference type="Google" id="ProtNLM"/>
    </source>
</evidence>
<feature type="transmembrane region" description="Helical" evidence="7">
    <location>
        <begin position="21"/>
        <end position="45"/>
    </location>
</feature>
<gene>
    <name evidence="10" type="ORF">J40TS1_20690</name>
</gene>
<evidence type="ECO:0000256" key="4">
    <source>
        <dbReference type="ARBA" id="ARBA00022989"/>
    </source>
</evidence>